<keyword evidence="2" id="KW-1133">Transmembrane helix</keyword>
<dbReference type="EMBL" id="KZ989710">
    <property type="protein sequence ID" value="RKP25540.1"/>
    <property type="molecule type" value="Genomic_DNA"/>
</dbReference>
<keyword evidence="4" id="KW-1185">Reference proteome</keyword>
<feature type="region of interest" description="Disordered" evidence="1">
    <location>
        <begin position="157"/>
        <end position="201"/>
    </location>
</feature>
<dbReference type="AlphaFoldDB" id="A0A4P9Z266"/>
<evidence type="ECO:0000256" key="1">
    <source>
        <dbReference type="SAM" id="MobiDB-lite"/>
    </source>
</evidence>
<feature type="compositionally biased region" description="Polar residues" evidence="1">
    <location>
        <begin position="173"/>
        <end position="201"/>
    </location>
</feature>
<proteinExistence type="predicted"/>
<feature type="compositionally biased region" description="Low complexity" evidence="1">
    <location>
        <begin position="339"/>
        <end position="353"/>
    </location>
</feature>
<organism evidence="3 4">
    <name type="scientific">Syncephalis pseudoplumigaleata</name>
    <dbReference type="NCBI Taxonomy" id="1712513"/>
    <lineage>
        <taxon>Eukaryota</taxon>
        <taxon>Fungi</taxon>
        <taxon>Fungi incertae sedis</taxon>
        <taxon>Zoopagomycota</taxon>
        <taxon>Zoopagomycotina</taxon>
        <taxon>Zoopagomycetes</taxon>
        <taxon>Zoopagales</taxon>
        <taxon>Piptocephalidaceae</taxon>
        <taxon>Syncephalis</taxon>
    </lineage>
</organism>
<sequence length="460" mass="48436">MKKPSISDAVGGREAIDPDSALASSSVNVSWMSDSDWVLTSQTPDSLLAITPPGGEGHVWVQVAAQTRAGSLQKDSEAHGADSSSSAASPVLVEAQPVIPLLSNTVTNETASVTAPASEASATTAPLARTLEAQIEADLVARQDHQRPSSTCATAIDAESGTRSHMPGAVSDTVLSSPQKLRQKSSHAPSTGMSELSPSIHLSPTLQPLSSVCTPPALGTLTATLRSALALHRSHVSSFPQSVWRPVQAQVDSIAFRVDARSMWTTPPPTEVDVQLVSGTAEMEALMASSPEIPASTQHQQREQKDKPSMAARSDEEPPMSMNDAEPCAEHTMAAQIPASTASTEAATAGASDAEPDRRPSSSAMAHKRNSQHRRHASMVANQPSVNDKSTRRSAHSGSTSTTTRRKSFHIRNWRNSELTLNIFSITVVSLVLFGAGFGAGIPAILTLFVHSINMISIFG</sequence>
<feature type="compositionally biased region" description="Basic and acidic residues" evidence="1">
    <location>
        <begin position="300"/>
        <end position="316"/>
    </location>
</feature>
<evidence type="ECO:0000313" key="3">
    <source>
        <dbReference type="EMBL" id="RKP25540.1"/>
    </source>
</evidence>
<dbReference type="OrthoDB" id="5599467at2759"/>
<accession>A0A4P9Z266</accession>
<reference evidence="4" key="1">
    <citation type="journal article" date="2018" name="Nat. Microbiol.">
        <title>Leveraging single-cell genomics to expand the fungal tree of life.</title>
        <authorList>
            <person name="Ahrendt S.R."/>
            <person name="Quandt C.A."/>
            <person name="Ciobanu D."/>
            <person name="Clum A."/>
            <person name="Salamov A."/>
            <person name="Andreopoulos B."/>
            <person name="Cheng J.F."/>
            <person name="Woyke T."/>
            <person name="Pelin A."/>
            <person name="Henrissat B."/>
            <person name="Reynolds N.K."/>
            <person name="Benny G.L."/>
            <person name="Smith M.E."/>
            <person name="James T.Y."/>
            <person name="Grigoriev I.V."/>
        </authorList>
    </citation>
    <scope>NUCLEOTIDE SEQUENCE [LARGE SCALE GENOMIC DNA]</scope>
    <source>
        <strain evidence="4">Benny S71-1</strain>
    </source>
</reference>
<keyword evidence="2" id="KW-0472">Membrane</keyword>
<keyword evidence="2" id="KW-0812">Transmembrane</keyword>
<feature type="region of interest" description="Disordered" evidence="1">
    <location>
        <begin position="70"/>
        <end position="89"/>
    </location>
</feature>
<protein>
    <recommendedName>
        <fullName evidence="5">Transmembrane protein</fullName>
    </recommendedName>
</protein>
<evidence type="ECO:0008006" key="5">
    <source>
        <dbReference type="Google" id="ProtNLM"/>
    </source>
</evidence>
<evidence type="ECO:0000256" key="2">
    <source>
        <dbReference type="SAM" id="Phobius"/>
    </source>
</evidence>
<feature type="region of interest" description="Disordered" evidence="1">
    <location>
        <begin position="338"/>
        <end position="407"/>
    </location>
</feature>
<feature type="compositionally biased region" description="Basic residues" evidence="1">
    <location>
        <begin position="366"/>
        <end position="377"/>
    </location>
</feature>
<name>A0A4P9Z266_9FUNG</name>
<feature type="transmembrane region" description="Helical" evidence="2">
    <location>
        <begin position="423"/>
        <end position="450"/>
    </location>
</feature>
<dbReference type="Proteomes" id="UP000278143">
    <property type="component" value="Unassembled WGS sequence"/>
</dbReference>
<feature type="region of interest" description="Disordered" evidence="1">
    <location>
        <begin position="291"/>
        <end position="325"/>
    </location>
</feature>
<gene>
    <name evidence="3" type="ORF">SYNPS1DRAFT_28729</name>
</gene>
<evidence type="ECO:0000313" key="4">
    <source>
        <dbReference type="Proteomes" id="UP000278143"/>
    </source>
</evidence>